<accession>A0ABU6MD62</accession>
<gene>
    <name evidence="1" type="ORF">P4T90_05745</name>
</gene>
<evidence type="ECO:0000313" key="2">
    <source>
        <dbReference type="Proteomes" id="UP001341444"/>
    </source>
</evidence>
<dbReference type="RefSeq" id="WP_066267021.1">
    <property type="nucleotide sequence ID" value="NZ_JARMAB010000007.1"/>
</dbReference>
<organism evidence="1 2">
    <name type="scientific">Heyndrickxia acidicola</name>
    <dbReference type="NCBI Taxonomy" id="209389"/>
    <lineage>
        <taxon>Bacteria</taxon>
        <taxon>Bacillati</taxon>
        <taxon>Bacillota</taxon>
        <taxon>Bacilli</taxon>
        <taxon>Bacillales</taxon>
        <taxon>Bacillaceae</taxon>
        <taxon>Heyndrickxia</taxon>
    </lineage>
</organism>
<sequence>MAISKITFLEEDAYQLENDRFKATLIPGQGSNLISLFDKENQQELLRTPKTRQEYMERRMLYGTPVLFPPNRIEDARFEFEGREYHLEMNRTKENVHIHGFVHDKQWKVTEQNNEENYIITEINSADYKEILQQFPHEFVLRMKISLTETGLKQQLFIKNLSELDMPAGLGYHTTFFFPIAQSQLSINIHEKWELNQRHLPTGKMLKVENTDEFKNGILLKGKQLDDVYPMLDRSATILHPEFGLKLNYTVSDNFKHWVLFTSSGTEDFLAIEPYSWVTNAPNLDLPAEKTGMLSIKSNQEVEFHTEIKVNKL</sequence>
<dbReference type="CDD" id="cd01081">
    <property type="entry name" value="Aldose_epim"/>
    <property type="match status" value="1"/>
</dbReference>
<dbReference type="Gene3D" id="2.70.98.10">
    <property type="match status" value="1"/>
</dbReference>
<dbReference type="InterPro" id="IPR011013">
    <property type="entry name" value="Gal_mutarotase_sf_dom"/>
</dbReference>
<comment type="caution">
    <text evidence="1">The sequence shown here is derived from an EMBL/GenBank/DDBJ whole genome shotgun (WGS) entry which is preliminary data.</text>
</comment>
<dbReference type="InterPro" id="IPR008183">
    <property type="entry name" value="Aldose_1/G6P_1-epimerase"/>
</dbReference>
<name>A0ABU6MD62_9BACI</name>
<dbReference type="InterPro" id="IPR014718">
    <property type="entry name" value="GH-type_carb-bd"/>
</dbReference>
<evidence type="ECO:0000313" key="1">
    <source>
        <dbReference type="EMBL" id="MED1202594.1"/>
    </source>
</evidence>
<dbReference type="Pfam" id="PF01263">
    <property type="entry name" value="Aldose_epim"/>
    <property type="match status" value="1"/>
</dbReference>
<dbReference type="PANTHER" id="PTHR10091">
    <property type="entry name" value="ALDOSE-1-EPIMERASE"/>
    <property type="match status" value="1"/>
</dbReference>
<keyword evidence="2" id="KW-1185">Reference proteome</keyword>
<dbReference type="EMBL" id="JARMAB010000007">
    <property type="protein sequence ID" value="MED1202594.1"/>
    <property type="molecule type" value="Genomic_DNA"/>
</dbReference>
<proteinExistence type="predicted"/>
<dbReference type="SUPFAM" id="SSF74650">
    <property type="entry name" value="Galactose mutarotase-like"/>
    <property type="match status" value="1"/>
</dbReference>
<dbReference type="PANTHER" id="PTHR10091:SF0">
    <property type="entry name" value="GALACTOSE MUTAROTASE"/>
    <property type="match status" value="1"/>
</dbReference>
<dbReference type="Proteomes" id="UP001341444">
    <property type="component" value="Unassembled WGS sequence"/>
</dbReference>
<protein>
    <submittedName>
        <fullName evidence="1">Aldose 1-epimerase</fullName>
    </submittedName>
</protein>
<reference evidence="1 2" key="1">
    <citation type="submission" date="2023-03" db="EMBL/GenBank/DDBJ databases">
        <title>Bacillus Genome Sequencing.</title>
        <authorList>
            <person name="Dunlap C."/>
        </authorList>
    </citation>
    <scope>NUCLEOTIDE SEQUENCE [LARGE SCALE GENOMIC DNA]</scope>
    <source>
        <strain evidence="1 2">B-23453</strain>
    </source>
</reference>